<gene>
    <name evidence="6" type="ORF">P3T76_009653</name>
</gene>
<dbReference type="EMBL" id="JASMQC010000019">
    <property type="protein sequence ID" value="KAK1937916.1"/>
    <property type="molecule type" value="Genomic_DNA"/>
</dbReference>
<comment type="caution">
    <text evidence="6">The sequence shown here is derived from an EMBL/GenBank/DDBJ whole genome shotgun (WGS) entry which is preliminary data.</text>
</comment>
<comment type="subcellular location">
    <subcellularLocation>
        <location evidence="1 5">Secreted</location>
    </subcellularLocation>
</comment>
<dbReference type="Proteomes" id="UP001259832">
    <property type="component" value="Unassembled WGS sequence"/>
</dbReference>
<comment type="domain">
    <text evidence="5">The RxLR-dEER motif acts to carry the protein into the host cell cytoplasm through binding to cell surface phosphatidylinositol-3-phosphate.</text>
</comment>
<name>A0AAD9GG64_9STRA</name>
<dbReference type="PROSITE" id="PS51257">
    <property type="entry name" value="PROKAR_LIPOPROTEIN"/>
    <property type="match status" value="1"/>
</dbReference>
<evidence type="ECO:0000256" key="3">
    <source>
        <dbReference type="ARBA" id="ARBA00022525"/>
    </source>
</evidence>
<dbReference type="AlphaFoldDB" id="A0AAD9GG64"/>
<feature type="signal peptide" evidence="5">
    <location>
        <begin position="1"/>
        <end position="22"/>
    </location>
</feature>
<protein>
    <recommendedName>
        <fullName evidence="5">RxLR effector protein</fullName>
    </recommendedName>
</protein>
<evidence type="ECO:0000313" key="7">
    <source>
        <dbReference type="Proteomes" id="UP001259832"/>
    </source>
</evidence>
<comment type="function">
    <text evidence="5">Effector that suppresses plant defense responses during pathogen infection.</text>
</comment>
<dbReference type="InterPro" id="IPR031825">
    <property type="entry name" value="RXLR"/>
</dbReference>
<feature type="chain" id="PRO_5045012757" description="RxLR effector protein" evidence="5">
    <location>
        <begin position="23"/>
        <end position="128"/>
    </location>
</feature>
<evidence type="ECO:0000313" key="6">
    <source>
        <dbReference type="EMBL" id="KAK1937916.1"/>
    </source>
</evidence>
<keyword evidence="3 5" id="KW-0964">Secreted</keyword>
<sequence length="128" mass="14469">MRLGFFLLVVVTALLASCDASAARSVNEIPSGRFLRSESFKESLKILPKTYVKELVDDGDKLKAALQAWSQSSLSRKHLAKSLELSTSRFKIVREAANRHKTSEAFILNEYVKHLKQLKRSPRLPKVQ</sequence>
<dbReference type="Pfam" id="PF16810">
    <property type="entry name" value="RXLR"/>
    <property type="match status" value="1"/>
</dbReference>
<keyword evidence="7" id="KW-1185">Reference proteome</keyword>
<organism evidence="6 7">
    <name type="scientific">Phytophthora citrophthora</name>
    <dbReference type="NCBI Taxonomy" id="4793"/>
    <lineage>
        <taxon>Eukaryota</taxon>
        <taxon>Sar</taxon>
        <taxon>Stramenopiles</taxon>
        <taxon>Oomycota</taxon>
        <taxon>Peronosporomycetes</taxon>
        <taxon>Peronosporales</taxon>
        <taxon>Peronosporaceae</taxon>
        <taxon>Phytophthora</taxon>
    </lineage>
</organism>
<evidence type="ECO:0000256" key="1">
    <source>
        <dbReference type="ARBA" id="ARBA00004613"/>
    </source>
</evidence>
<comment type="similarity">
    <text evidence="2 5">Belongs to the RxLR effector family.</text>
</comment>
<evidence type="ECO:0000256" key="4">
    <source>
        <dbReference type="ARBA" id="ARBA00022729"/>
    </source>
</evidence>
<reference evidence="6" key="1">
    <citation type="submission" date="2023-08" db="EMBL/GenBank/DDBJ databases">
        <title>Reference Genome Resource for the Citrus Pathogen Phytophthora citrophthora.</title>
        <authorList>
            <person name="Moller H."/>
            <person name="Coetzee B."/>
            <person name="Rose L.J."/>
            <person name="Van Niekerk J.M."/>
        </authorList>
    </citation>
    <scope>NUCLEOTIDE SEQUENCE</scope>
    <source>
        <strain evidence="6">STE-U-9442</strain>
    </source>
</reference>
<accession>A0AAD9GG64</accession>
<evidence type="ECO:0000256" key="2">
    <source>
        <dbReference type="ARBA" id="ARBA00010400"/>
    </source>
</evidence>
<keyword evidence="4 5" id="KW-0732">Signal</keyword>
<proteinExistence type="inferred from homology"/>
<evidence type="ECO:0000256" key="5">
    <source>
        <dbReference type="RuleBase" id="RU367124"/>
    </source>
</evidence>